<dbReference type="Pfam" id="PF13426">
    <property type="entry name" value="PAS_9"/>
    <property type="match status" value="1"/>
</dbReference>
<dbReference type="InterPro" id="IPR001610">
    <property type="entry name" value="PAC"/>
</dbReference>
<dbReference type="Proteomes" id="UP000243924">
    <property type="component" value="Chromosome I"/>
</dbReference>
<evidence type="ECO:0000313" key="7">
    <source>
        <dbReference type="EMBL" id="SDU04134.1"/>
    </source>
</evidence>
<dbReference type="OrthoDB" id="5800589at2"/>
<dbReference type="SUPFAM" id="SSF55781">
    <property type="entry name" value="GAF domain-like"/>
    <property type="match status" value="1"/>
</dbReference>
<dbReference type="InterPro" id="IPR000700">
    <property type="entry name" value="PAS-assoc_C"/>
</dbReference>
<evidence type="ECO:0000313" key="8">
    <source>
        <dbReference type="Proteomes" id="UP000243924"/>
    </source>
</evidence>
<feature type="domain" description="GGDEF" evidence="6">
    <location>
        <begin position="448"/>
        <end position="577"/>
    </location>
</feature>
<protein>
    <submittedName>
        <fullName evidence="7">PAS domain S-box-containing protein/diguanylate cyclase (GGDEF) domain-containing protein</fullName>
    </submittedName>
</protein>
<evidence type="ECO:0000259" key="6">
    <source>
        <dbReference type="PROSITE" id="PS50887"/>
    </source>
</evidence>
<dbReference type="InterPro" id="IPR035965">
    <property type="entry name" value="PAS-like_dom_sf"/>
</dbReference>
<dbReference type="InterPro" id="IPR043128">
    <property type="entry name" value="Rev_trsase/Diguanyl_cyclase"/>
</dbReference>
<dbReference type="GO" id="GO:0016301">
    <property type="term" value="F:kinase activity"/>
    <property type="evidence" value="ECO:0007669"/>
    <property type="project" value="UniProtKB-KW"/>
</dbReference>
<keyword evidence="3" id="KW-0418">Kinase</keyword>
<comment type="cofactor">
    <cofactor evidence="1">
        <name>Mg(2+)</name>
        <dbReference type="ChEBI" id="CHEBI:18420"/>
    </cofactor>
</comment>
<dbReference type="Pfam" id="PF08448">
    <property type="entry name" value="PAS_4"/>
    <property type="match status" value="1"/>
</dbReference>
<dbReference type="InterPro" id="IPR000160">
    <property type="entry name" value="GGDEF_dom"/>
</dbReference>
<sequence length="579" mass="64229">MVGSLLSAPFADNDLLEASIEAISDAVLITDAQLDHPGPFIVYANHAFCQLTGYTPSELEGCTPRILQGPETDRELLRTMKSQLRSAQTFNGETVNYRKDGTAFRMQWSIRPYPSDAEPEYYIAVQRDVSSLRDLEQHRRQLQRLVDIQTQVGNAGLDLQSLREQIAEIGLVVTGADGAAVEEAIDGEMVYTAAAGGAESSVGMRLPIAGSLSGACYRAREPIHCRDTHIEPRVAREAADRVGFRSGLLVPLIYADECFGVFKVYAGRIDAFSASDMEVLSMASQVLASSLANARRFKGERDRRRLLVDSLPILIAFIDPQLRYREINATYTRWYDLPADQIIGRPVADIMGEAAFANIEPYMLAALSGQHVAFESLFPHPSGRIIPVAVDYTPLRGNQGEVQGFYAMVRDVSDRKRAERDPLTDTLNRRGFDDQLELAFATARRYERPLALIFLDLDHFKSINDRYGHTVGDDVLCAVARDLCAAVRDSDIVSRWGGEEFVILAPETPLIEAEQLANRLCRMLAEQHYSFVGQVTASFGVAELTPKESKSDFIRRADQALYAAKTAGRNRVERARGPE</sequence>
<dbReference type="EMBL" id="LT629787">
    <property type="protein sequence ID" value="SDU04134.1"/>
    <property type="molecule type" value="Genomic_DNA"/>
</dbReference>
<dbReference type="NCBIfam" id="TIGR00254">
    <property type="entry name" value="GGDEF"/>
    <property type="match status" value="1"/>
</dbReference>
<dbReference type="SMART" id="SM00091">
    <property type="entry name" value="PAS"/>
    <property type="match status" value="2"/>
</dbReference>
<evidence type="ECO:0000256" key="2">
    <source>
        <dbReference type="ARBA" id="ARBA00004533"/>
    </source>
</evidence>
<dbReference type="SUPFAM" id="SSF55073">
    <property type="entry name" value="Nucleotide cyclase"/>
    <property type="match status" value="1"/>
</dbReference>
<feature type="domain" description="PAS" evidence="4">
    <location>
        <begin position="12"/>
        <end position="87"/>
    </location>
</feature>
<dbReference type="InterPro" id="IPR029787">
    <property type="entry name" value="Nucleotide_cyclase"/>
</dbReference>
<evidence type="ECO:0000259" key="4">
    <source>
        <dbReference type="PROSITE" id="PS50112"/>
    </source>
</evidence>
<dbReference type="InterPro" id="IPR003018">
    <property type="entry name" value="GAF"/>
</dbReference>
<dbReference type="PROSITE" id="PS50887">
    <property type="entry name" value="GGDEF"/>
    <property type="match status" value="1"/>
</dbReference>
<dbReference type="InterPro" id="IPR029016">
    <property type="entry name" value="GAF-like_dom_sf"/>
</dbReference>
<feature type="domain" description="PAC" evidence="5">
    <location>
        <begin position="372"/>
        <end position="424"/>
    </location>
</feature>
<keyword evidence="8" id="KW-1185">Reference proteome</keyword>
<dbReference type="PANTHER" id="PTHR46663:SF4">
    <property type="entry name" value="DIGUANYLATE CYCLASE DGCT-RELATED"/>
    <property type="match status" value="1"/>
</dbReference>
<reference evidence="8" key="1">
    <citation type="submission" date="2016-10" db="EMBL/GenBank/DDBJ databases">
        <authorList>
            <person name="Varghese N."/>
            <person name="Submissions S."/>
        </authorList>
    </citation>
    <scope>NUCLEOTIDE SEQUENCE [LARGE SCALE GENOMIC DNA]</scope>
    <source>
        <strain evidence="8">CECT 8338</strain>
    </source>
</reference>
<dbReference type="FunFam" id="3.30.70.270:FF:000001">
    <property type="entry name" value="Diguanylate cyclase domain protein"/>
    <property type="match status" value="1"/>
</dbReference>
<comment type="subcellular location">
    <subcellularLocation>
        <location evidence="2">Cell inner membrane</location>
    </subcellularLocation>
</comment>
<accession>A0A1H2F9X5</accession>
<dbReference type="InterPro" id="IPR000014">
    <property type="entry name" value="PAS"/>
</dbReference>
<name>A0A1H2F9X5_9GAMM</name>
<evidence type="ECO:0000256" key="1">
    <source>
        <dbReference type="ARBA" id="ARBA00001946"/>
    </source>
</evidence>
<dbReference type="SMART" id="SM00267">
    <property type="entry name" value="GGDEF"/>
    <property type="match status" value="1"/>
</dbReference>
<dbReference type="PROSITE" id="PS50112">
    <property type="entry name" value="PAS"/>
    <property type="match status" value="1"/>
</dbReference>
<proteinExistence type="predicted"/>
<dbReference type="InterPro" id="IPR052163">
    <property type="entry name" value="DGC-Regulatory_Protein"/>
</dbReference>
<organism evidence="7 8">
    <name type="scientific">Halopseudomonas salegens</name>
    <dbReference type="NCBI Taxonomy" id="1434072"/>
    <lineage>
        <taxon>Bacteria</taxon>
        <taxon>Pseudomonadati</taxon>
        <taxon>Pseudomonadota</taxon>
        <taxon>Gammaproteobacteria</taxon>
        <taxon>Pseudomonadales</taxon>
        <taxon>Pseudomonadaceae</taxon>
        <taxon>Halopseudomonas</taxon>
    </lineage>
</organism>
<dbReference type="GO" id="GO:0005886">
    <property type="term" value="C:plasma membrane"/>
    <property type="evidence" value="ECO:0007669"/>
    <property type="project" value="UniProtKB-SubCell"/>
</dbReference>
<dbReference type="Pfam" id="PF00990">
    <property type="entry name" value="GGDEF"/>
    <property type="match status" value="1"/>
</dbReference>
<dbReference type="SUPFAM" id="SSF55785">
    <property type="entry name" value="PYP-like sensor domain (PAS domain)"/>
    <property type="match status" value="2"/>
</dbReference>
<dbReference type="Pfam" id="PF13185">
    <property type="entry name" value="GAF_2"/>
    <property type="match status" value="1"/>
</dbReference>
<dbReference type="SMART" id="SM00065">
    <property type="entry name" value="GAF"/>
    <property type="match status" value="1"/>
</dbReference>
<evidence type="ECO:0000259" key="5">
    <source>
        <dbReference type="PROSITE" id="PS50113"/>
    </source>
</evidence>
<evidence type="ECO:0000256" key="3">
    <source>
        <dbReference type="ARBA" id="ARBA00022777"/>
    </source>
</evidence>
<dbReference type="AlphaFoldDB" id="A0A1H2F9X5"/>
<gene>
    <name evidence="7" type="ORF">SAMN05216210_1400</name>
</gene>
<dbReference type="SMART" id="SM00086">
    <property type="entry name" value="PAC"/>
    <property type="match status" value="2"/>
</dbReference>
<dbReference type="CDD" id="cd00130">
    <property type="entry name" value="PAS"/>
    <property type="match status" value="2"/>
</dbReference>
<dbReference type="Gene3D" id="3.30.450.20">
    <property type="entry name" value="PAS domain"/>
    <property type="match status" value="2"/>
</dbReference>
<keyword evidence="3" id="KW-0808">Transferase</keyword>
<dbReference type="PANTHER" id="PTHR46663">
    <property type="entry name" value="DIGUANYLATE CYCLASE DGCT-RELATED"/>
    <property type="match status" value="1"/>
</dbReference>
<dbReference type="CDD" id="cd01949">
    <property type="entry name" value="GGDEF"/>
    <property type="match status" value="1"/>
</dbReference>
<dbReference type="NCBIfam" id="TIGR00229">
    <property type="entry name" value="sensory_box"/>
    <property type="match status" value="2"/>
</dbReference>
<dbReference type="STRING" id="1434072.SAMN05216210_1400"/>
<dbReference type="Gene3D" id="3.30.70.270">
    <property type="match status" value="1"/>
</dbReference>
<dbReference type="PROSITE" id="PS50113">
    <property type="entry name" value="PAC"/>
    <property type="match status" value="1"/>
</dbReference>
<dbReference type="Gene3D" id="3.30.450.40">
    <property type="match status" value="1"/>
</dbReference>
<dbReference type="InterPro" id="IPR013656">
    <property type="entry name" value="PAS_4"/>
</dbReference>